<feature type="compositionally biased region" description="Low complexity" evidence="1">
    <location>
        <begin position="131"/>
        <end position="145"/>
    </location>
</feature>
<keyword evidence="3" id="KW-1185">Reference proteome</keyword>
<sequence>MKLYSTSERRSLLPAVCSQASVRRVSPTALLSWHESALAQALVLAPAASVPAVSVPATAVPATVVPAAAGATEPVRVEGTVRVTEPGGDDQARTGDTSISTTDEIQLDRRGAQVQGTNGFDAKHSMTALKPNGGVRGIPPRGRPV</sequence>
<evidence type="ECO:0000313" key="3">
    <source>
        <dbReference type="Proteomes" id="UP001501444"/>
    </source>
</evidence>
<dbReference type="EMBL" id="BAAARV010000066">
    <property type="protein sequence ID" value="GAA2367139.1"/>
    <property type="molecule type" value="Genomic_DNA"/>
</dbReference>
<gene>
    <name evidence="2" type="ORF">GCM10010170_066270</name>
</gene>
<organism evidence="2 3">
    <name type="scientific">Dactylosporangium salmoneum</name>
    <dbReference type="NCBI Taxonomy" id="53361"/>
    <lineage>
        <taxon>Bacteria</taxon>
        <taxon>Bacillati</taxon>
        <taxon>Actinomycetota</taxon>
        <taxon>Actinomycetes</taxon>
        <taxon>Micromonosporales</taxon>
        <taxon>Micromonosporaceae</taxon>
        <taxon>Dactylosporangium</taxon>
    </lineage>
</organism>
<protein>
    <submittedName>
        <fullName evidence="2">Uncharacterized protein</fullName>
    </submittedName>
</protein>
<feature type="compositionally biased region" description="Polar residues" evidence="1">
    <location>
        <begin position="94"/>
        <end position="104"/>
    </location>
</feature>
<dbReference type="Proteomes" id="UP001501444">
    <property type="component" value="Unassembled WGS sequence"/>
</dbReference>
<dbReference type="RefSeq" id="WP_344616512.1">
    <property type="nucleotide sequence ID" value="NZ_BAAARV010000066.1"/>
</dbReference>
<evidence type="ECO:0000256" key="1">
    <source>
        <dbReference type="SAM" id="MobiDB-lite"/>
    </source>
</evidence>
<name>A0ABP5U4Z7_9ACTN</name>
<proteinExistence type="predicted"/>
<comment type="caution">
    <text evidence="2">The sequence shown here is derived from an EMBL/GenBank/DDBJ whole genome shotgun (WGS) entry which is preliminary data.</text>
</comment>
<feature type="region of interest" description="Disordered" evidence="1">
    <location>
        <begin position="82"/>
        <end position="145"/>
    </location>
</feature>
<evidence type="ECO:0000313" key="2">
    <source>
        <dbReference type="EMBL" id="GAA2367139.1"/>
    </source>
</evidence>
<reference evidence="3" key="1">
    <citation type="journal article" date="2019" name="Int. J. Syst. Evol. Microbiol.">
        <title>The Global Catalogue of Microorganisms (GCM) 10K type strain sequencing project: providing services to taxonomists for standard genome sequencing and annotation.</title>
        <authorList>
            <consortium name="The Broad Institute Genomics Platform"/>
            <consortium name="The Broad Institute Genome Sequencing Center for Infectious Disease"/>
            <person name="Wu L."/>
            <person name="Ma J."/>
        </authorList>
    </citation>
    <scope>NUCLEOTIDE SEQUENCE [LARGE SCALE GENOMIC DNA]</scope>
    <source>
        <strain evidence="3">JCM 3272</strain>
    </source>
</reference>
<accession>A0ABP5U4Z7</accession>